<evidence type="ECO:0000256" key="1">
    <source>
        <dbReference type="ARBA" id="ARBA00022428"/>
    </source>
</evidence>
<evidence type="ECO:0000313" key="6">
    <source>
        <dbReference type="EMBL" id="SCM54159.1"/>
    </source>
</evidence>
<sequence>MILAATYLLCGSNIAAQTQAGSSPTLVWLHGFLGEGSEWRDFASQLPEFSHLLVDLPGHGRSAQLCADGFTAVDAALRDTLAHYDISSYALIGYSLGGRVAMYHAAQHPEGLKALLVEGGNPGLKTQAERVARIENDARWAERFRQQPMSDVLQAWYQQPVFAELSEHERHRLITLRAAQNGEPLATMLESTSLGKQPRLTAQLKTLAVPFIYLCGERDAKFQQLAAESDLPVRVITDAGHNAHRANPDEFVAQVRDFFTPLL</sequence>
<gene>
    <name evidence="3 6" type="primary">menH</name>
    <name evidence="6" type="ORF">BN1044_03658</name>
</gene>
<dbReference type="InterPro" id="IPR022485">
    <property type="entry name" value="SHCHC_synthase_MenH"/>
</dbReference>
<dbReference type="AlphaFoldDB" id="A0A1C6Z5H8"/>
<comment type="subunit">
    <text evidence="3">Monomer.</text>
</comment>
<evidence type="ECO:0000259" key="5">
    <source>
        <dbReference type="Pfam" id="PF00561"/>
    </source>
</evidence>
<dbReference type="NCBIfam" id="TIGR03695">
    <property type="entry name" value="menH_SHCHC"/>
    <property type="match status" value="1"/>
</dbReference>
<dbReference type="Gene3D" id="3.40.50.1820">
    <property type="entry name" value="alpha/beta hydrolase"/>
    <property type="match status" value="1"/>
</dbReference>
<dbReference type="GO" id="GO:0070205">
    <property type="term" value="F:2-succinyl-6-hydroxy-2,4-cyclohexadiene-1-carboxylate synthase activity"/>
    <property type="evidence" value="ECO:0007669"/>
    <property type="project" value="UniProtKB-UniRule"/>
</dbReference>
<dbReference type="EC" id="4.2.99.20" evidence="3 4"/>
<dbReference type="NCBIfam" id="NF008340">
    <property type="entry name" value="PRK11126.1"/>
    <property type="match status" value="1"/>
</dbReference>
<comment type="function">
    <text evidence="3">Catalyzes a proton abstraction reaction that results in 2,5-elimination of pyruvate from 2-succinyl-5-enolpyruvyl-6-hydroxy-3-cyclohexene-1-carboxylate (SEPHCHC) and the formation of 2-succinyl-6-hydroxy-2,4-cyclohexadiene-1-carboxylate (SHCHC).</text>
</comment>
<accession>A0A1C6Z5H8</accession>
<dbReference type="GO" id="GO:0009234">
    <property type="term" value="P:menaquinone biosynthetic process"/>
    <property type="evidence" value="ECO:0007669"/>
    <property type="project" value="UniProtKB-UniRule"/>
</dbReference>
<organism evidence="6 7">
    <name type="scientific">Hafnia alvei</name>
    <dbReference type="NCBI Taxonomy" id="569"/>
    <lineage>
        <taxon>Bacteria</taxon>
        <taxon>Pseudomonadati</taxon>
        <taxon>Pseudomonadota</taxon>
        <taxon>Gammaproteobacteria</taxon>
        <taxon>Enterobacterales</taxon>
        <taxon>Hafniaceae</taxon>
        <taxon>Hafnia</taxon>
    </lineage>
</organism>
<proteinExistence type="inferred from homology"/>
<evidence type="ECO:0000313" key="7">
    <source>
        <dbReference type="Proteomes" id="UP000094844"/>
    </source>
</evidence>
<comment type="pathway">
    <text evidence="3">Quinol/quinone metabolism; menaquinone biosynthesis.</text>
</comment>
<dbReference type="RefSeq" id="WP_432612976.1">
    <property type="nucleotide sequence ID" value="NZ_FMIQ01000067.1"/>
</dbReference>
<dbReference type="Proteomes" id="UP000094844">
    <property type="component" value="Unassembled WGS sequence"/>
</dbReference>
<dbReference type="EMBL" id="FMIQ01000067">
    <property type="protein sequence ID" value="SCM54159.1"/>
    <property type="molecule type" value="Genomic_DNA"/>
</dbReference>
<evidence type="ECO:0000256" key="2">
    <source>
        <dbReference type="ARBA" id="ARBA00023239"/>
    </source>
</evidence>
<dbReference type="UniPathway" id="UPA00079"/>
<dbReference type="HAMAP" id="MF_01660">
    <property type="entry name" value="MenH"/>
    <property type="match status" value="1"/>
</dbReference>
<protein>
    <recommendedName>
        <fullName evidence="3 4">2-succinyl-6-hydroxy-2,4-cyclohexadiene-1-carboxylate synthase</fullName>
        <shortName evidence="3">SHCHC synthase</shortName>
        <ecNumber evidence="3 4">4.2.99.20</ecNumber>
    </recommendedName>
</protein>
<dbReference type="InterPro" id="IPR000073">
    <property type="entry name" value="AB_hydrolase_1"/>
</dbReference>
<evidence type="ECO:0000256" key="4">
    <source>
        <dbReference type="NCBIfam" id="TIGR03695"/>
    </source>
</evidence>
<dbReference type="InterPro" id="IPR029058">
    <property type="entry name" value="AB_hydrolase_fold"/>
</dbReference>
<dbReference type="PANTHER" id="PTHR42916:SF1">
    <property type="entry name" value="PROTEIN PHYLLO, CHLOROPLASTIC"/>
    <property type="match status" value="1"/>
</dbReference>
<comment type="catalytic activity">
    <reaction evidence="3">
        <text>5-enolpyruvoyl-6-hydroxy-2-succinyl-cyclohex-3-ene-1-carboxylate = (1R,6R)-6-hydroxy-2-succinyl-cyclohexa-2,4-diene-1-carboxylate + pyruvate</text>
        <dbReference type="Rhea" id="RHEA:25597"/>
        <dbReference type="ChEBI" id="CHEBI:15361"/>
        <dbReference type="ChEBI" id="CHEBI:58689"/>
        <dbReference type="ChEBI" id="CHEBI:58818"/>
        <dbReference type="EC" id="4.2.99.20"/>
    </reaction>
</comment>
<dbReference type="PANTHER" id="PTHR42916">
    <property type="entry name" value="2-SUCCINYL-5-ENOLPYRUVYL-6-HYDROXY-3-CYCLOHEXENE-1-CARBOXYLATE SYNTHASE"/>
    <property type="match status" value="1"/>
</dbReference>
<reference evidence="6 7" key="1">
    <citation type="submission" date="2016-09" db="EMBL/GenBank/DDBJ databases">
        <authorList>
            <person name="Capua I."/>
            <person name="De Benedictis P."/>
            <person name="Joannis T."/>
            <person name="Lombin L.H."/>
            <person name="Cattoli G."/>
        </authorList>
    </citation>
    <scope>NUCLEOTIDE SEQUENCE [LARGE SCALE GENOMIC DNA]</scope>
    <source>
        <strain evidence="6 7">GB001</strain>
    </source>
</reference>
<evidence type="ECO:0000256" key="3">
    <source>
        <dbReference type="HAMAP-Rule" id="MF_01660"/>
    </source>
</evidence>
<dbReference type="SUPFAM" id="SSF53474">
    <property type="entry name" value="alpha/beta-Hydrolases"/>
    <property type="match status" value="1"/>
</dbReference>
<dbReference type="UniPathway" id="UPA01057">
    <property type="reaction ID" value="UER00900"/>
</dbReference>
<name>A0A1C6Z5H8_HAFAL</name>
<keyword evidence="2 3" id="KW-0456">Lyase</keyword>
<comment type="pathway">
    <text evidence="3">Quinol/quinone metabolism; 1,4-dihydroxy-2-naphthoate biosynthesis; 1,4-dihydroxy-2-naphthoate from chorismate: step 3/7.</text>
</comment>
<dbReference type="STRING" id="569.A6V27_13935"/>
<comment type="similarity">
    <text evidence="3">Belongs to the AB hydrolase superfamily. MenH family.</text>
</comment>
<feature type="domain" description="AB hydrolase-1" evidence="5">
    <location>
        <begin position="24"/>
        <end position="244"/>
    </location>
</feature>
<keyword evidence="1 3" id="KW-0474">Menaquinone biosynthesis</keyword>
<dbReference type="Pfam" id="PF00561">
    <property type="entry name" value="Abhydrolase_1"/>
    <property type="match status" value="1"/>
</dbReference>